<reference evidence="2 3" key="1">
    <citation type="submission" date="2020-08" db="EMBL/GenBank/DDBJ databases">
        <title>The genome sequence of Novosphingobium flavum 4Y4.</title>
        <authorList>
            <person name="Liu Y."/>
        </authorList>
    </citation>
    <scope>NUCLEOTIDE SEQUENCE [LARGE SCALE GENOMIC DNA]</scope>
    <source>
        <strain evidence="2 3">4Y4</strain>
    </source>
</reference>
<name>A0A7X1KAQ6_9SPHN</name>
<dbReference type="Pfam" id="PF00106">
    <property type="entry name" value="adh_short"/>
    <property type="match status" value="1"/>
</dbReference>
<sequence length="292" mass="30449">MTAETRDSIRTAVITGASAGVGRAAARQLLAMGWRVIGTGRDPARCAEAAAELASERFTLLSGDFALLADVARVAAEIAGLAPRIDVLCNNAGGVQATRRVSPEGQEATFAANHLAPFLLTRLLLPNLAPGARVIATSSDGHAHSPGIQWDDPGLAEGWQSGRAYCQAKLANVLFTRELARRYGDAGLIAHALHPGTVASNFASHCEPGMKAYMDSIMDRAIAPDEAARALVRLATDPAVGTVNGRYFEGLDETPPAPAGQDDAAAARLWALSETLVAPYLPAASATMRNSS</sequence>
<dbReference type="InterPro" id="IPR002347">
    <property type="entry name" value="SDR_fam"/>
</dbReference>
<dbReference type="EMBL" id="JACLAU010000001">
    <property type="protein sequence ID" value="MBC2650404.1"/>
    <property type="molecule type" value="Genomic_DNA"/>
</dbReference>
<comment type="caution">
    <text evidence="2">The sequence shown here is derived from an EMBL/GenBank/DDBJ whole genome shotgun (WGS) entry which is preliminary data.</text>
</comment>
<protein>
    <submittedName>
        <fullName evidence="2">SDR family NAD(P)-dependent oxidoreductase</fullName>
    </submittedName>
</protein>
<keyword evidence="3" id="KW-1185">Reference proteome</keyword>
<proteinExistence type="predicted"/>
<dbReference type="AlphaFoldDB" id="A0A7X1KAQ6"/>
<dbReference type="GO" id="GO:0016491">
    <property type="term" value="F:oxidoreductase activity"/>
    <property type="evidence" value="ECO:0007669"/>
    <property type="project" value="UniProtKB-KW"/>
</dbReference>
<dbReference type="InterPro" id="IPR036291">
    <property type="entry name" value="NAD(P)-bd_dom_sf"/>
</dbReference>
<gene>
    <name evidence="2" type="ORF">H7F49_01640</name>
</gene>
<evidence type="ECO:0000256" key="1">
    <source>
        <dbReference type="ARBA" id="ARBA00023002"/>
    </source>
</evidence>
<evidence type="ECO:0000313" key="2">
    <source>
        <dbReference type="EMBL" id="MBC2650404.1"/>
    </source>
</evidence>
<dbReference type="Gene3D" id="3.40.50.720">
    <property type="entry name" value="NAD(P)-binding Rossmann-like Domain"/>
    <property type="match status" value="1"/>
</dbReference>
<dbReference type="PANTHER" id="PTHR43157">
    <property type="entry name" value="PHOSPHATIDYLINOSITOL-GLYCAN BIOSYNTHESIS CLASS F PROTEIN-RELATED"/>
    <property type="match status" value="1"/>
</dbReference>
<dbReference type="SUPFAM" id="SSF51735">
    <property type="entry name" value="NAD(P)-binding Rossmann-fold domains"/>
    <property type="match status" value="1"/>
</dbReference>
<dbReference type="PANTHER" id="PTHR43157:SF31">
    <property type="entry name" value="PHOSPHATIDYLINOSITOL-GLYCAN BIOSYNTHESIS CLASS F PROTEIN"/>
    <property type="match status" value="1"/>
</dbReference>
<dbReference type="Proteomes" id="UP000520156">
    <property type="component" value="Unassembled WGS sequence"/>
</dbReference>
<accession>A0A7X1KAQ6</accession>
<organism evidence="2 3">
    <name type="scientific">Novosphingobium aerophilum</name>
    <dbReference type="NCBI Taxonomy" id="2839843"/>
    <lineage>
        <taxon>Bacteria</taxon>
        <taxon>Pseudomonadati</taxon>
        <taxon>Pseudomonadota</taxon>
        <taxon>Alphaproteobacteria</taxon>
        <taxon>Sphingomonadales</taxon>
        <taxon>Sphingomonadaceae</taxon>
        <taxon>Novosphingobium</taxon>
    </lineage>
</organism>
<keyword evidence="1" id="KW-0560">Oxidoreductase</keyword>
<dbReference type="PRINTS" id="PR00081">
    <property type="entry name" value="GDHRDH"/>
</dbReference>
<evidence type="ECO:0000313" key="3">
    <source>
        <dbReference type="Proteomes" id="UP000520156"/>
    </source>
</evidence>
<dbReference type="RefSeq" id="WP_185681803.1">
    <property type="nucleotide sequence ID" value="NZ_JACLAU010000001.1"/>
</dbReference>